<name>A0A1Y6JV72_9LACO</name>
<accession>A0A1Y6JV72</accession>
<organism evidence="1 2">
    <name type="scientific">Levilactobacillus zymae</name>
    <dbReference type="NCBI Taxonomy" id="267363"/>
    <lineage>
        <taxon>Bacteria</taxon>
        <taxon>Bacillati</taxon>
        <taxon>Bacillota</taxon>
        <taxon>Bacilli</taxon>
        <taxon>Lactobacillales</taxon>
        <taxon>Lactobacillaceae</taxon>
        <taxon>Levilactobacillus</taxon>
    </lineage>
</organism>
<gene>
    <name evidence="1" type="ORF">LZ3411_0779</name>
</gene>
<evidence type="ECO:0000313" key="2">
    <source>
        <dbReference type="Proteomes" id="UP000195412"/>
    </source>
</evidence>
<sequence>MKITWKRVILSLALVGVGGLLGLAPTLTPQAAVRMHKLTTLPQTYRGTWYVTVNGKTHKLKVTGNRFGISTYRKHQNNGMSATSEHYFQPYRVSGARAKTLYLKNYSGIQTIRRTTLKGQPVLVQYDEQEHASQLIVWTKTKRSRAQRSWGAGNPYGMSVTSVKTAKANRRDYAKINPFLKRTFGHALTKKVYRGNGKFKGINVVNYTAISHL</sequence>
<reference evidence="2" key="1">
    <citation type="submission" date="2017-05" db="EMBL/GenBank/DDBJ databases">
        <authorList>
            <person name="Papadimitriou K."/>
        </authorList>
    </citation>
    <scope>NUCLEOTIDE SEQUENCE [LARGE SCALE GENOMIC DNA]</scope>
    <source>
        <strain evidence="2">ACA-DC 3411</strain>
    </source>
</reference>
<dbReference type="RefSeq" id="WP_087741731.1">
    <property type="nucleotide sequence ID" value="NZ_JBPWQU010000059.1"/>
</dbReference>
<dbReference type="EMBL" id="LT854705">
    <property type="protein sequence ID" value="SMS13829.1"/>
    <property type="molecule type" value="Genomic_DNA"/>
</dbReference>
<protein>
    <submittedName>
        <fullName evidence="1">Uncharacterized protein</fullName>
    </submittedName>
</protein>
<evidence type="ECO:0000313" key="1">
    <source>
        <dbReference type="EMBL" id="SMS13829.1"/>
    </source>
</evidence>
<dbReference type="Proteomes" id="UP000195412">
    <property type="component" value="Chromosome I"/>
</dbReference>
<proteinExistence type="predicted"/>
<dbReference type="AlphaFoldDB" id="A0A1Y6JV72"/>
<dbReference type="KEGG" id="lzy:LZ3411_0779"/>